<proteinExistence type="predicted"/>
<dbReference type="PANTHER" id="PTHR30086:SF20">
    <property type="entry name" value="ARGININE EXPORTER PROTEIN ARGO-RELATED"/>
    <property type="match status" value="1"/>
</dbReference>
<keyword evidence="5 6" id="KW-0472">Membrane</keyword>
<evidence type="ECO:0000256" key="2">
    <source>
        <dbReference type="ARBA" id="ARBA00022475"/>
    </source>
</evidence>
<dbReference type="PANTHER" id="PTHR30086">
    <property type="entry name" value="ARGININE EXPORTER PROTEIN ARGO"/>
    <property type="match status" value="1"/>
</dbReference>
<keyword evidence="4 6" id="KW-1133">Transmembrane helix</keyword>
<dbReference type="EMBL" id="CP058214">
    <property type="protein sequence ID" value="QPC42771.1"/>
    <property type="molecule type" value="Genomic_DNA"/>
</dbReference>
<feature type="transmembrane region" description="Helical" evidence="6">
    <location>
        <begin position="133"/>
        <end position="150"/>
    </location>
</feature>
<evidence type="ECO:0000313" key="8">
    <source>
        <dbReference type="Proteomes" id="UP000593594"/>
    </source>
</evidence>
<dbReference type="RefSeq" id="WP_213164005.1">
    <property type="nucleotide sequence ID" value="NZ_CP058214.1"/>
</dbReference>
<keyword evidence="8" id="KW-1185">Reference proteome</keyword>
<feature type="transmembrane region" description="Helical" evidence="6">
    <location>
        <begin position="46"/>
        <end position="71"/>
    </location>
</feature>
<dbReference type="GO" id="GO:0015171">
    <property type="term" value="F:amino acid transmembrane transporter activity"/>
    <property type="evidence" value="ECO:0007669"/>
    <property type="project" value="TreeGrafter"/>
</dbReference>
<keyword evidence="3 6" id="KW-0812">Transmembrane</keyword>
<evidence type="ECO:0000256" key="1">
    <source>
        <dbReference type="ARBA" id="ARBA00004651"/>
    </source>
</evidence>
<dbReference type="InterPro" id="IPR001123">
    <property type="entry name" value="LeuE-type"/>
</dbReference>
<dbReference type="GO" id="GO:0005886">
    <property type="term" value="C:plasma membrane"/>
    <property type="evidence" value="ECO:0007669"/>
    <property type="project" value="UniProtKB-SubCell"/>
</dbReference>
<evidence type="ECO:0000313" key="7">
    <source>
        <dbReference type="EMBL" id="QPC42771.1"/>
    </source>
</evidence>
<sequence length="216" mass="22864">MFGSSLYSELGIIYTTLGVYALVVVSPGPAFTLVAQTALSGQARVATGAIVGLASAAAFYAALSMAGLLLVVQSMGWALRVLQVLGGAYLIWLGVKIWREQRSGHVESTHGNSDTAQRIGFGAGMWRGMMVNLSNPKAVVFFVSIYAVAIPEHASLATRLAILAGGFLMELAWYGVSARLLSTHEVRRRYLAASTAVNRVLAGAMVLFGIKTLVGR</sequence>
<dbReference type="Proteomes" id="UP000593594">
    <property type="component" value="Chromosome"/>
</dbReference>
<dbReference type="AlphaFoldDB" id="A0A7S8C3N7"/>
<feature type="transmembrane region" description="Helical" evidence="6">
    <location>
        <begin position="12"/>
        <end position="34"/>
    </location>
</feature>
<comment type="subcellular location">
    <subcellularLocation>
        <location evidence="1">Cell membrane</location>
        <topology evidence="1">Multi-pass membrane protein</topology>
    </subcellularLocation>
</comment>
<reference evidence="7 8" key="1">
    <citation type="submission" date="2020-06" db="EMBL/GenBank/DDBJ databases">
        <title>Genome sequence of 2 isolates from Red Sea Mangroves.</title>
        <authorList>
            <person name="Sefrji F."/>
            <person name="Michoud G."/>
            <person name="Merlino G."/>
            <person name="Daffonchio D."/>
        </authorList>
    </citation>
    <scope>NUCLEOTIDE SEQUENCE [LARGE SCALE GENOMIC DNA]</scope>
    <source>
        <strain evidence="7 8">R1DC25</strain>
    </source>
</reference>
<dbReference type="Pfam" id="PF01810">
    <property type="entry name" value="LysE"/>
    <property type="match status" value="1"/>
</dbReference>
<evidence type="ECO:0000256" key="6">
    <source>
        <dbReference type="SAM" id="Phobius"/>
    </source>
</evidence>
<protein>
    <submittedName>
        <fullName evidence="7">LysE family translocator</fullName>
    </submittedName>
</protein>
<evidence type="ECO:0000256" key="3">
    <source>
        <dbReference type="ARBA" id="ARBA00022692"/>
    </source>
</evidence>
<evidence type="ECO:0000256" key="4">
    <source>
        <dbReference type="ARBA" id="ARBA00022989"/>
    </source>
</evidence>
<feature type="transmembrane region" description="Helical" evidence="6">
    <location>
        <begin position="77"/>
        <end position="95"/>
    </location>
</feature>
<gene>
    <name evidence="7" type="ORF">HW532_08720</name>
</gene>
<organism evidence="7 8">
    <name type="scientific">Kaustia mangrovi</name>
    <dbReference type="NCBI Taxonomy" id="2593653"/>
    <lineage>
        <taxon>Bacteria</taxon>
        <taxon>Pseudomonadati</taxon>
        <taxon>Pseudomonadota</taxon>
        <taxon>Alphaproteobacteria</taxon>
        <taxon>Hyphomicrobiales</taxon>
        <taxon>Parvibaculaceae</taxon>
        <taxon>Kaustia</taxon>
    </lineage>
</organism>
<accession>A0A7S8C3N7</accession>
<name>A0A7S8C3N7_9HYPH</name>
<evidence type="ECO:0000256" key="5">
    <source>
        <dbReference type="ARBA" id="ARBA00023136"/>
    </source>
</evidence>
<dbReference type="PIRSF" id="PIRSF006324">
    <property type="entry name" value="LeuE"/>
    <property type="match status" value="1"/>
</dbReference>
<dbReference type="KEGG" id="kmn:HW532_08720"/>
<keyword evidence="2" id="KW-1003">Cell membrane</keyword>
<feature type="transmembrane region" description="Helical" evidence="6">
    <location>
        <begin position="156"/>
        <end position="176"/>
    </location>
</feature>